<dbReference type="AlphaFoldDB" id="A0A5B2VYR8"/>
<dbReference type="GO" id="GO:0071555">
    <property type="term" value="P:cell wall organization"/>
    <property type="evidence" value="ECO:0007669"/>
    <property type="project" value="UniProtKB-KW"/>
</dbReference>
<dbReference type="EMBL" id="VUOC01000002">
    <property type="protein sequence ID" value="KAA2243690.1"/>
    <property type="molecule type" value="Genomic_DNA"/>
</dbReference>
<dbReference type="GO" id="GO:0051301">
    <property type="term" value="P:cell division"/>
    <property type="evidence" value="ECO:0007669"/>
    <property type="project" value="UniProtKB-KW"/>
</dbReference>
<dbReference type="Gene3D" id="3.40.50.720">
    <property type="entry name" value="NAD(P)-binding Rossmann-like Domain"/>
    <property type="match status" value="1"/>
</dbReference>
<evidence type="ECO:0000256" key="4">
    <source>
        <dbReference type="ARBA" id="ARBA00022840"/>
    </source>
</evidence>
<dbReference type="GO" id="GO:0016881">
    <property type="term" value="F:acid-amino acid ligase activity"/>
    <property type="evidence" value="ECO:0007669"/>
    <property type="project" value="InterPro"/>
</dbReference>
<keyword evidence="2" id="KW-0132">Cell division</keyword>
<evidence type="ECO:0000256" key="6">
    <source>
        <dbReference type="ARBA" id="ARBA00022984"/>
    </source>
</evidence>
<dbReference type="InterPro" id="IPR036615">
    <property type="entry name" value="Mur_ligase_C_dom_sf"/>
</dbReference>
<dbReference type="GO" id="GO:0008360">
    <property type="term" value="P:regulation of cell shape"/>
    <property type="evidence" value="ECO:0007669"/>
    <property type="project" value="UniProtKB-KW"/>
</dbReference>
<keyword evidence="13" id="KW-1185">Reference proteome</keyword>
<feature type="domain" description="Mur ligase C-terminal" evidence="10">
    <location>
        <begin position="306"/>
        <end position="420"/>
    </location>
</feature>
<evidence type="ECO:0000256" key="5">
    <source>
        <dbReference type="ARBA" id="ARBA00022960"/>
    </source>
</evidence>
<keyword evidence="5" id="KW-0133">Cell shape</keyword>
<evidence type="ECO:0000259" key="11">
    <source>
        <dbReference type="Pfam" id="PF08245"/>
    </source>
</evidence>
<dbReference type="InterPro" id="IPR000713">
    <property type="entry name" value="Mur_ligase_N"/>
</dbReference>
<dbReference type="PANTHER" id="PTHR43445">
    <property type="entry name" value="UDP-N-ACETYLMURAMATE--L-ALANINE LIGASE-RELATED"/>
    <property type="match status" value="1"/>
</dbReference>
<feature type="domain" description="Mur ligase N-terminal catalytic" evidence="9">
    <location>
        <begin position="2"/>
        <end position="96"/>
    </location>
</feature>
<feature type="domain" description="Mur ligase central" evidence="11">
    <location>
        <begin position="108"/>
        <end position="282"/>
    </location>
</feature>
<dbReference type="GO" id="GO:0005524">
    <property type="term" value="F:ATP binding"/>
    <property type="evidence" value="ECO:0007669"/>
    <property type="project" value="UniProtKB-KW"/>
</dbReference>
<evidence type="ECO:0000256" key="2">
    <source>
        <dbReference type="ARBA" id="ARBA00022618"/>
    </source>
</evidence>
<dbReference type="InterPro" id="IPR004101">
    <property type="entry name" value="Mur_ligase_C"/>
</dbReference>
<organism evidence="12 13">
    <name type="scientific">Chitinophaga agrisoli</name>
    <dbReference type="NCBI Taxonomy" id="2607653"/>
    <lineage>
        <taxon>Bacteria</taxon>
        <taxon>Pseudomonadati</taxon>
        <taxon>Bacteroidota</taxon>
        <taxon>Chitinophagia</taxon>
        <taxon>Chitinophagales</taxon>
        <taxon>Chitinophagaceae</taxon>
        <taxon>Chitinophaga</taxon>
    </lineage>
</organism>
<dbReference type="SUPFAM" id="SSF51984">
    <property type="entry name" value="MurCD N-terminal domain"/>
    <property type="match status" value="1"/>
</dbReference>
<evidence type="ECO:0000256" key="7">
    <source>
        <dbReference type="ARBA" id="ARBA00023306"/>
    </source>
</evidence>
<dbReference type="InterPro" id="IPR013221">
    <property type="entry name" value="Mur_ligase_cen"/>
</dbReference>
<keyword evidence="1" id="KW-0436">Ligase</keyword>
<gene>
    <name evidence="12" type="ORF">F0L74_14520</name>
</gene>
<keyword evidence="7" id="KW-0131">Cell cycle</keyword>
<keyword evidence="3" id="KW-0547">Nucleotide-binding</keyword>
<comment type="caution">
    <text evidence="12">The sequence shown here is derived from an EMBL/GenBank/DDBJ whole genome shotgun (WGS) entry which is preliminary data.</text>
</comment>
<dbReference type="InterPro" id="IPR036565">
    <property type="entry name" value="Mur-like_cat_sf"/>
</dbReference>
<dbReference type="Gene3D" id="3.90.190.20">
    <property type="entry name" value="Mur ligase, C-terminal domain"/>
    <property type="match status" value="1"/>
</dbReference>
<evidence type="ECO:0000313" key="12">
    <source>
        <dbReference type="EMBL" id="KAA2243690.1"/>
    </source>
</evidence>
<protein>
    <submittedName>
        <fullName evidence="12">Peptidoglycan synthetase</fullName>
    </submittedName>
</protein>
<evidence type="ECO:0000256" key="3">
    <source>
        <dbReference type="ARBA" id="ARBA00022741"/>
    </source>
</evidence>
<evidence type="ECO:0000313" key="13">
    <source>
        <dbReference type="Proteomes" id="UP000324611"/>
    </source>
</evidence>
<dbReference type="Pfam" id="PF08245">
    <property type="entry name" value="Mur_ligase_M"/>
    <property type="match status" value="1"/>
</dbReference>
<evidence type="ECO:0000256" key="8">
    <source>
        <dbReference type="ARBA" id="ARBA00023316"/>
    </source>
</evidence>
<accession>A0A5B2VYR8</accession>
<dbReference type="Pfam" id="PF01225">
    <property type="entry name" value="Mur_ligase"/>
    <property type="match status" value="1"/>
</dbReference>
<evidence type="ECO:0000259" key="9">
    <source>
        <dbReference type="Pfam" id="PF01225"/>
    </source>
</evidence>
<evidence type="ECO:0000256" key="1">
    <source>
        <dbReference type="ARBA" id="ARBA00022598"/>
    </source>
</evidence>
<dbReference type="RefSeq" id="WP_149838565.1">
    <property type="nucleotide sequence ID" value="NZ_VUOC01000002.1"/>
</dbReference>
<dbReference type="SUPFAM" id="SSF53623">
    <property type="entry name" value="MurD-like peptide ligases, catalytic domain"/>
    <property type="match status" value="1"/>
</dbReference>
<keyword evidence="6" id="KW-0573">Peptidoglycan synthesis</keyword>
<keyword evidence="4" id="KW-0067">ATP-binding</keyword>
<sequence>MKVHFIAIGGSVMHQLAIALHHKGYQVTGSDDEIFEPALGNLAKVGILPGSMGWDATRITPDLDAVILGMHARGDNPELQRAQELGLKIYSFPEYIYQESLEKTRVVVGGSHGKTTITAMIMHVLKTRQLDFDYLVGARLEGFAQSVNITNAPLIVCEGDEYPASVIEKRPKFHFLHPHIAVISGIAWDHINVFPTFDIYLEQFAIFIRQMAPGQTLIYNSSDETLNSLVNKEGRHLKLMPYTLPIHMIRNGITRVFFDEGYADLQVFGEHNLLNMHAARLVCNQLGIGDEDFLSAIATFTGAAKRLELVGRNERCAIYRDFAHAPSKVRATIHALQQQYPERKLIAVLELHTYSSLNAGFMSQYEGAMDAANTGVVFYSRHALEIKRMPDLRPEQVAEGFGRLDLHVFNQREQLEAFLDAQDYSNTNLLMMSSGDYDGMDVNSLKKYLNL</sequence>
<dbReference type="GO" id="GO:0009252">
    <property type="term" value="P:peptidoglycan biosynthetic process"/>
    <property type="evidence" value="ECO:0007669"/>
    <property type="project" value="UniProtKB-KW"/>
</dbReference>
<keyword evidence="8" id="KW-0961">Cell wall biogenesis/degradation</keyword>
<name>A0A5B2VYR8_9BACT</name>
<dbReference type="InterPro" id="IPR050061">
    <property type="entry name" value="MurCDEF_pg_biosynth"/>
</dbReference>
<dbReference type="Gene3D" id="3.40.1190.10">
    <property type="entry name" value="Mur-like, catalytic domain"/>
    <property type="match status" value="1"/>
</dbReference>
<evidence type="ECO:0000259" key="10">
    <source>
        <dbReference type="Pfam" id="PF02875"/>
    </source>
</evidence>
<reference evidence="12 13" key="1">
    <citation type="submission" date="2019-09" db="EMBL/GenBank/DDBJ databases">
        <title>Chitinophaga ginsengihumi sp. nov., isolated from soil of ginseng rhizosphere.</title>
        <authorList>
            <person name="Lee J."/>
        </authorList>
    </citation>
    <scope>NUCLEOTIDE SEQUENCE [LARGE SCALE GENOMIC DNA]</scope>
    <source>
        <strain evidence="12 13">BN140078</strain>
    </source>
</reference>
<proteinExistence type="predicted"/>
<dbReference type="Pfam" id="PF02875">
    <property type="entry name" value="Mur_ligase_C"/>
    <property type="match status" value="1"/>
</dbReference>
<dbReference type="PANTHER" id="PTHR43445:SF5">
    <property type="entry name" value="UDP-N-ACETYLMURAMATE--L-ALANYL-GAMMA-D-GLUTAMYL-MESO-2,6-DIAMINOHEPTANDIOATE LIGASE"/>
    <property type="match status" value="1"/>
</dbReference>
<dbReference type="SUPFAM" id="SSF53244">
    <property type="entry name" value="MurD-like peptide ligases, peptide-binding domain"/>
    <property type="match status" value="1"/>
</dbReference>
<dbReference type="Proteomes" id="UP000324611">
    <property type="component" value="Unassembled WGS sequence"/>
</dbReference>
<reference evidence="12 13" key="2">
    <citation type="submission" date="2019-09" db="EMBL/GenBank/DDBJ databases">
        <authorList>
            <person name="Jin C."/>
        </authorList>
    </citation>
    <scope>NUCLEOTIDE SEQUENCE [LARGE SCALE GENOMIC DNA]</scope>
    <source>
        <strain evidence="12 13">BN140078</strain>
    </source>
</reference>